<dbReference type="Proteomes" id="UP000054248">
    <property type="component" value="Unassembled WGS sequence"/>
</dbReference>
<gene>
    <name evidence="1" type="ORF">M407DRAFT_245767</name>
</gene>
<evidence type="ECO:0000313" key="1">
    <source>
        <dbReference type="EMBL" id="KIO20566.1"/>
    </source>
</evidence>
<reference evidence="2" key="2">
    <citation type="submission" date="2015-01" db="EMBL/GenBank/DDBJ databases">
        <title>Evolutionary Origins and Diversification of the Mycorrhizal Mutualists.</title>
        <authorList>
            <consortium name="DOE Joint Genome Institute"/>
            <consortium name="Mycorrhizal Genomics Consortium"/>
            <person name="Kohler A."/>
            <person name="Kuo A."/>
            <person name="Nagy L.G."/>
            <person name="Floudas D."/>
            <person name="Copeland A."/>
            <person name="Barry K.W."/>
            <person name="Cichocki N."/>
            <person name="Veneault-Fourrey C."/>
            <person name="LaButti K."/>
            <person name="Lindquist E.A."/>
            <person name="Lipzen A."/>
            <person name="Lundell T."/>
            <person name="Morin E."/>
            <person name="Murat C."/>
            <person name="Riley R."/>
            <person name="Ohm R."/>
            <person name="Sun H."/>
            <person name="Tunlid A."/>
            <person name="Henrissat B."/>
            <person name="Grigoriev I.V."/>
            <person name="Hibbett D.S."/>
            <person name="Martin F."/>
        </authorList>
    </citation>
    <scope>NUCLEOTIDE SEQUENCE [LARGE SCALE GENOMIC DNA]</scope>
    <source>
        <strain evidence="2">MUT 4182</strain>
    </source>
</reference>
<evidence type="ECO:0000313" key="2">
    <source>
        <dbReference type="Proteomes" id="UP000054248"/>
    </source>
</evidence>
<dbReference type="EMBL" id="KN823170">
    <property type="protein sequence ID" value="KIO20566.1"/>
    <property type="molecule type" value="Genomic_DNA"/>
</dbReference>
<organism evidence="1 2">
    <name type="scientific">Tulasnella calospora MUT 4182</name>
    <dbReference type="NCBI Taxonomy" id="1051891"/>
    <lineage>
        <taxon>Eukaryota</taxon>
        <taxon>Fungi</taxon>
        <taxon>Dikarya</taxon>
        <taxon>Basidiomycota</taxon>
        <taxon>Agaricomycotina</taxon>
        <taxon>Agaricomycetes</taxon>
        <taxon>Cantharellales</taxon>
        <taxon>Tulasnellaceae</taxon>
        <taxon>Tulasnella</taxon>
    </lineage>
</organism>
<name>A0A0C3Q8F3_9AGAM</name>
<dbReference type="HOGENOM" id="CLU_1571763_0_0_1"/>
<proteinExistence type="predicted"/>
<protein>
    <submittedName>
        <fullName evidence="1">Uncharacterized protein</fullName>
    </submittedName>
</protein>
<sequence length="170" mass="18844">MDEVTIRTAPSPHFEVWRPETWPDQGARGAFLAIELAGSKTPIHQVVDILKASNTTAVIHLDIRWFGIEHQREFPVEILDDLEGVQQMTVLGPVDVKAVMNHLAHPKLSRQGDCWSWTCPNLSALRVGSADPSEIAKLVRSRKEQRGQRNGSLPREISVDCLLGYSTGGS</sequence>
<dbReference type="AlphaFoldDB" id="A0A0C3Q8F3"/>
<reference evidence="1 2" key="1">
    <citation type="submission" date="2014-04" db="EMBL/GenBank/DDBJ databases">
        <authorList>
            <consortium name="DOE Joint Genome Institute"/>
            <person name="Kuo A."/>
            <person name="Girlanda M."/>
            <person name="Perotto S."/>
            <person name="Kohler A."/>
            <person name="Nagy L.G."/>
            <person name="Floudas D."/>
            <person name="Copeland A."/>
            <person name="Barry K.W."/>
            <person name="Cichocki N."/>
            <person name="Veneault-Fourrey C."/>
            <person name="LaButti K."/>
            <person name="Lindquist E.A."/>
            <person name="Lipzen A."/>
            <person name="Lundell T."/>
            <person name="Morin E."/>
            <person name="Murat C."/>
            <person name="Sun H."/>
            <person name="Tunlid A."/>
            <person name="Henrissat B."/>
            <person name="Grigoriev I.V."/>
            <person name="Hibbett D.S."/>
            <person name="Martin F."/>
            <person name="Nordberg H.P."/>
            <person name="Cantor M.N."/>
            <person name="Hua S.X."/>
        </authorList>
    </citation>
    <scope>NUCLEOTIDE SEQUENCE [LARGE SCALE GENOMIC DNA]</scope>
    <source>
        <strain evidence="1 2">MUT 4182</strain>
    </source>
</reference>
<accession>A0A0C3Q8F3</accession>
<keyword evidence="2" id="KW-1185">Reference proteome</keyword>